<gene>
    <name evidence="3" type="ORF">ACFO8Q_02430</name>
</gene>
<evidence type="ECO:0000256" key="1">
    <source>
        <dbReference type="ARBA" id="ARBA00022801"/>
    </source>
</evidence>
<dbReference type="Gene3D" id="3.60.110.10">
    <property type="entry name" value="Carbon-nitrogen hydrolase"/>
    <property type="match status" value="2"/>
</dbReference>
<dbReference type="PANTHER" id="PTHR43674:SF2">
    <property type="entry name" value="BETA-UREIDOPROPIONASE"/>
    <property type="match status" value="1"/>
</dbReference>
<feature type="domain" description="CN hydrolase" evidence="2">
    <location>
        <begin position="8"/>
        <end position="251"/>
    </location>
</feature>
<dbReference type="InterPro" id="IPR003010">
    <property type="entry name" value="C-N_Hydrolase"/>
</dbReference>
<dbReference type="CDD" id="cd07197">
    <property type="entry name" value="nitrilase"/>
    <property type="match status" value="1"/>
</dbReference>
<keyword evidence="1 3" id="KW-0378">Hydrolase</keyword>
<dbReference type="PANTHER" id="PTHR43674">
    <property type="entry name" value="NITRILASE C965.09-RELATED"/>
    <property type="match status" value="1"/>
</dbReference>
<reference evidence="4" key="1">
    <citation type="journal article" date="2019" name="Int. J. Syst. Evol. Microbiol.">
        <title>The Global Catalogue of Microorganisms (GCM) 10K type strain sequencing project: providing services to taxonomists for standard genome sequencing and annotation.</title>
        <authorList>
            <consortium name="The Broad Institute Genomics Platform"/>
            <consortium name="The Broad Institute Genome Sequencing Center for Infectious Disease"/>
            <person name="Wu L."/>
            <person name="Ma J."/>
        </authorList>
    </citation>
    <scope>NUCLEOTIDE SEQUENCE [LARGE SCALE GENOMIC DNA]</scope>
    <source>
        <strain evidence="4">WYCCWR 12678</strain>
    </source>
</reference>
<evidence type="ECO:0000313" key="3">
    <source>
        <dbReference type="EMBL" id="MFC4766258.1"/>
    </source>
</evidence>
<dbReference type="InterPro" id="IPR050345">
    <property type="entry name" value="Aliph_Amidase/BUP"/>
</dbReference>
<dbReference type="EMBL" id="JBHSHC010000014">
    <property type="protein sequence ID" value="MFC4766258.1"/>
    <property type="molecule type" value="Genomic_DNA"/>
</dbReference>
<comment type="caution">
    <text evidence="3">The sequence shown here is derived from an EMBL/GenBank/DDBJ whole genome shotgun (WGS) entry which is preliminary data.</text>
</comment>
<dbReference type="PROSITE" id="PS50263">
    <property type="entry name" value="CN_HYDROLASE"/>
    <property type="match status" value="2"/>
</dbReference>
<dbReference type="SUPFAM" id="SSF56317">
    <property type="entry name" value="Carbon-nitrogen hydrolase"/>
    <property type="match status" value="2"/>
</dbReference>
<protein>
    <submittedName>
        <fullName evidence="3">Nitrilase-related carbon-nitrogen hydrolase</fullName>
    </submittedName>
</protein>
<evidence type="ECO:0000313" key="4">
    <source>
        <dbReference type="Proteomes" id="UP001596002"/>
    </source>
</evidence>
<organism evidence="3 4">
    <name type="scientific">Effusibacillus consociatus</name>
    <dbReference type="NCBI Taxonomy" id="1117041"/>
    <lineage>
        <taxon>Bacteria</taxon>
        <taxon>Bacillati</taxon>
        <taxon>Bacillota</taxon>
        <taxon>Bacilli</taxon>
        <taxon>Bacillales</taxon>
        <taxon>Alicyclobacillaceae</taxon>
        <taxon>Effusibacillus</taxon>
    </lineage>
</organism>
<accession>A0ABV9PXT9</accession>
<name>A0ABV9PXT9_9BACL</name>
<dbReference type="Pfam" id="PF00795">
    <property type="entry name" value="CN_hydrolase"/>
    <property type="match status" value="2"/>
</dbReference>
<dbReference type="GO" id="GO:0016787">
    <property type="term" value="F:hydrolase activity"/>
    <property type="evidence" value="ECO:0007669"/>
    <property type="project" value="UniProtKB-KW"/>
</dbReference>
<sequence length="579" mass="64820">MAESRKPFVAACIQFNPKLNERDQNVKNLIHAVTEAAKSGAKLIVTPEMATTGYFYRDREAIQPFVDTIPGVTTNDFEKIAKQYGTYIVIGMPEADEETGIYYNSAALIGPEGYIGKYRKIHQWETEEHWAAWGDLEIPVFNTEVGKIAINICMDSVYFESARLAAIKGADILVFLTNSTAQTISTLQARAETNGLYVVSANRSNTENGFHMVGASAVWSPYGEKLAEAVYIASPDEDLDEPTIVYAEIDPFKFKNEAKKRLNERRPELYKDLMLYIAPWDFTKNTESHDITAAAIQYEPVTGNKEANLVKIKNLISNAVEKTRFDNGKLDLVVLPELSLTGCTDNLSKTKIYELAETINGRYVKELIKVAVEFGLHLVFGFIEKENNHFYNSAGLVTPEGEIQGVYRKTHLNISDKIWAAPGTKIPVFSAKKLGKIGIMIGYDAAFPEVAGVMAVNRADLIVVPSSWHGEYGRDLEINQTISVNRYPDGAMSTWDVIALGAQAYTIVSNFIGTEKNFLGRSALYTLDPLYGLDQPVVASNNREEALIARFSTIQRDWWFNQEKLILSRRTFFYKPLVI</sequence>
<dbReference type="InterPro" id="IPR036526">
    <property type="entry name" value="C-N_Hydrolase_sf"/>
</dbReference>
<proteinExistence type="predicted"/>
<dbReference type="RefSeq" id="WP_380024054.1">
    <property type="nucleotide sequence ID" value="NZ_JBHSHC010000014.1"/>
</dbReference>
<feature type="domain" description="CN hydrolase" evidence="2">
    <location>
        <begin position="291"/>
        <end position="556"/>
    </location>
</feature>
<keyword evidence="4" id="KW-1185">Reference proteome</keyword>
<evidence type="ECO:0000259" key="2">
    <source>
        <dbReference type="PROSITE" id="PS50263"/>
    </source>
</evidence>
<dbReference type="Proteomes" id="UP001596002">
    <property type="component" value="Unassembled WGS sequence"/>
</dbReference>